<name>A0ABU1ZI56_9BURK</name>
<dbReference type="SUPFAM" id="SSF49503">
    <property type="entry name" value="Cupredoxins"/>
    <property type="match status" value="1"/>
</dbReference>
<evidence type="ECO:0000256" key="2">
    <source>
        <dbReference type="SAM" id="SignalP"/>
    </source>
</evidence>
<comment type="caution">
    <text evidence="3">The sequence shown here is derived from an EMBL/GenBank/DDBJ whole genome shotgun (WGS) entry which is preliminary data.</text>
</comment>
<keyword evidence="4" id="KW-1185">Reference proteome</keyword>
<protein>
    <submittedName>
        <fullName evidence="3">Plastocyanin</fullName>
    </submittedName>
</protein>
<dbReference type="RefSeq" id="WP_310339143.1">
    <property type="nucleotide sequence ID" value="NZ_JAVDXO010000001.1"/>
</dbReference>
<feature type="chain" id="PRO_5046510693" evidence="2">
    <location>
        <begin position="26"/>
        <end position="205"/>
    </location>
</feature>
<gene>
    <name evidence="3" type="ORF">J2X15_000483</name>
</gene>
<dbReference type="InterPro" id="IPR008972">
    <property type="entry name" value="Cupredoxin"/>
</dbReference>
<evidence type="ECO:0000256" key="1">
    <source>
        <dbReference type="ARBA" id="ARBA00004418"/>
    </source>
</evidence>
<dbReference type="InterPro" id="IPR034242">
    <property type="entry name" value="MauL"/>
</dbReference>
<feature type="signal peptide" evidence="2">
    <location>
        <begin position="1"/>
        <end position="25"/>
    </location>
</feature>
<dbReference type="Gene3D" id="2.60.40.420">
    <property type="entry name" value="Cupredoxins - blue copper proteins"/>
    <property type="match status" value="1"/>
</dbReference>
<evidence type="ECO:0000313" key="3">
    <source>
        <dbReference type="EMBL" id="MDR7305217.1"/>
    </source>
</evidence>
<dbReference type="EMBL" id="JAVDXO010000001">
    <property type="protein sequence ID" value="MDR7305217.1"/>
    <property type="molecule type" value="Genomic_DNA"/>
</dbReference>
<comment type="subcellular location">
    <subcellularLocation>
        <location evidence="1">Periplasm</location>
    </subcellularLocation>
</comment>
<proteinExistence type="predicted"/>
<dbReference type="Proteomes" id="UP001268089">
    <property type="component" value="Unassembled WGS sequence"/>
</dbReference>
<accession>A0ABU1ZI56</accession>
<keyword evidence="2" id="KW-0732">Signal</keyword>
<reference evidence="3 4" key="1">
    <citation type="submission" date="2023-07" db="EMBL/GenBank/DDBJ databases">
        <title>Sorghum-associated microbial communities from plants grown in Nebraska, USA.</title>
        <authorList>
            <person name="Schachtman D."/>
        </authorList>
    </citation>
    <scope>NUCLEOTIDE SEQUENCE [LARGE SCALE GENOMIC DNA]</scope>
    <source>
        <strain evidence="3 4">BE308</strain>
    </source>
</reference>
<dbReference type="CDD" id="cd04221">
    <property type="entry name" value="MauL"/>
    <property type="match status" value="1"/>
</dbReference>
<sequence length="205" mass="21513">MRLTQKLYWVAAVVGAIVLAGPARAGSLQVQVQDKTGKPLPNAVVFLESAEAKAATKPLKGVEVAQVAKQFTPTVTVVTPGTAVLFPNQDTVRHHVYSFSPIKTFELKLYAGVPANPVVFDKVGIAVLGCNIHDNMVAWVLVVDTPYFGQTDAQGKLNLDNVPSGNYKLRTWHASLPTGAAATEQAQAVGTGGAPVVVKLAGSSV</sequence>
<organism evidence="3 4">
    <name type="scientific">Rhodoferax saidenbachensis</name>
    <dbReference type="NCBI Taxonomy" id="1484693"/>
    <lineage>
        <taxon>Bacteria</taxon>
        <taxon>Pseudomonadati</taxon>
        <taxon>Pseudomonadota</taxon>
        <taxon>Betaproteobacteria</taxon>
        <taxon>Burkholderiales</taxon>
        <taxon>Comamonadaceae</taxon>
        <taxon>Rhodoferax</taxon>
    </lineage>
</organism>
<evidence type="ECO:0000313" key="4">
    <source>
        <dbReference type="Proteomes" id="UP001268089"/>
    </source>
</evidence>